<feature type="transmembrane region" description="Helical" evidence="1">
    <location>
        <begin position="182"/>
        <end position="202"/>
    </location>
</feature>
<dbReference type="STRING" id="1797457.A2160_00285"/>
<gene>
    <name evidence="2" type="ORF">A2160_00285</name>
</gene>
<sequence length="291" mass="32923">MKINKNLIKRITLILVTAVVVLLFSLTIFLANLLIITKLSFLKSQLNQANFYEIMVTSWQEDWLKFISQGLTTEQIQKNSLGEKIKEGMSPTWLKGEIERNLDELNNYVNGKSQDLTLNFNFSPVKQQMAEELTPEADKHITQEIEASMPDKIDFFGSQGLFDSGVLGQIYQLKLSMEVIKISLKILFFLIILALGTFFLLIPPQKAWRWISLSLIFSGLLILLTTLVAKVLIIFYLGKNSAAVSSIIATGQIFLANILKVYFGLIAWQAALIFFLGLLLFLTLIILNPKK</sequence>
<feature type="transmembrane region" description="Helical" evidence="1">
    <location>
        <begin position="208"/>
        <end position="229"/>
    </location>
</feature>
<reference evidence="2 3" key="1">
    <citation type="journal article" date="2016" name="Nat. Commun.">
        <title>Thousands of microbial genomes shed light on interconnected biogeochemical processes in an aquifer system.</title>
        <authorList>
            <person name="Anantharaman K."/>
            <person name="Brown C.T."/>
            <person name="Hug L.A."/>
            <person name="Sharon I."/>
            <person name="Castelle C.J."/>
            <person name="Probst A.J."/>
            <person name="Thomas B.C."/>
            <person name="Singh A."/>
            <person name="Wilkins M.J."/>
            <person name="Karaoz U."/>
            <person name="Brodie E.L."/>
            <person name="Williams K.H."/>
            <person name="Hubbard S.S."/>
            <person name="Banfield J.F."/>
        </authorList>
    </citation>
    <scope>NUCLEOTIDE SEQUENCE [LARGE SCALE GENOMIC DNA]</scope>
</reference>
<keyword evidence="1" id="KW-0812">Transmembrane</keyword>
<proteinExistence type="predicted"/>
<comment type="caution">
    <text evidence="2">The sequence shown here is derived from an EMBL/GenBank/DDBJ whole genome shotgun (WGS) entry which is preliminary data.</text>
</comment>
<dbReference type="Proteomes" id="UP000177006">
    <property type="component" value="Unassembled WGS sequence"/>
</dbReference>
<dbReference type="AlphaFoldDB" id="A0A1F5E5A4"/>
<keyword evidence="1" id="KW-1133">Transmembrane helix</keyword>
<keyword evidence="1" id="KW-0472">Membrane</keyword>
<feature type="transmembrane region" description="Helical" evidence="1">
    <location>
        <begin position="12"/>
        <end position="36"/>
    </location>
</feature>
<evidence type="ECO:0000256" key="1">
    <source>
        <dbReference type="SAM" id="Phobius"/>
    </source>
</evidence>
<name>A0A1F5E5A4_9BACT</name>
<dbReference type="EMBL" id="MEZK01000021">
    <property type="protein sequence ID" value="OGD62500.1"/>
    <property type="molecule type" value="Genomic_DNA"/>
</dbReference>
<evidence type="ECO:0000313" key="3">
    <source>
        <dbReference type="Proteomes" id="UP000177006"/>
    </source>
</evidence>
<accession>A0A1F5E5A4</accession>
<evidence type="ECO:0000313" key="2">
    <source>
        <dbReference type="EMBL" id="OGD62500.1"/>
    </source>
</evidence>
<organism evidence="2 3">
    <name type="scientific">Candidatus Beckwithbacteria bacterium RBG_13_42_9</name>
    <dbReference type="NCBI Taxonomy" id="1797457"/>
    <lineage>
        <taxon>Bacteria</taxon>
        <taxon>Candidatus Beckwithiibacteriota</taxon>
    </lineage>
</organism>
<feature type="transmembrane region" description="Helical" evidence="1">
    <location>
        <begin position="265"/>
        <end position="287"/>
    </location>
</feature>
<protein>
    <submittedName>
        <fullName evidence="2">Uncharacterized protein</fullName>
    </submittedName>
</protein>